<name>A0AAW0UQE1_SCYPA</name>
<accession>A0AAW0UQE1</accession>
<reference evidence="2 3" key="1">
    <citation type="submission" date="2023-03" db="EMBL/GenBank/DDBJ databases">
        <title>High-quality genome of Scylla paramamosain provides insights in environmental adaptation.</title>
        <authorList>
            <person name="Zhang L."/>
        </authorList>
    </citation>
    <scope>NUCLEOTIDE SEQUENCE [LARGE SCALE GENOMIC DNA]</scope>
    <source>
        <strain evidence="2">LZ_2023a</strain>
        <tissue evidence="2">Muscle</tissue>
    </source>
</reference>
<comment type="caution">
    <text evidence="2">The sequence shown here is derived from an EMBL/GenBank/DDBJ whole genome shotgun (WGS) entry which is preliminary data.</text>
</comment>
<proteinExistence type="predicted"/>
<dbReference type="EMBL" id="JARAKH010000008">
    <property type="protein sequence ID" value="KAK8402250.1"/>
    <property type="molecule type" value="Genomic_DNA"/>
</dbReference>
<feature type="compositionally biased region" description="Basic residues" evidence="1">
    <location>
        <begin position="189"/>
        <end position="198"/>
    </location>
</feature>
<protein>
    <submittedName>
        <fullName evidence="2">Uncharacterized protein</fullName>
    </submittedName>
</protein>
<feature type="region of interest" description="Disordered" evidence="1">
    <location>
        <begin position="129"/>
        <end position="198"/>
    </location>
</feature>
<evidence type="ECO:0000313" key="2">
    <source>
        <dbReference type="EMBL" id="KAK8402250.1"/>
    </source>
</evidence>
<organism evidence="2 3">
    <name type="scientific">Scylla paramamosain</name>
    <name type="common">Mud crab</name>
    <dbReference type="NCBI Taxonomy" id="85552"/>
    <lineage>
        <taxon>Eukaryota</taxon>
        <taxon>Metazoa</taxon>
        <taxon>Ecdysozoa</taxon>
        <taxon>Arthropoda</taxon>
        <taxon>Crustacea</taxon>
        <taxon>Multicrustacea</taxon>
        <taxon>Malacostraca</taxon>
        <taxon>Eumalacostraca</taxon>
        <taxon>Eucarida</taxon>
        <taxon>Decapoda</taxon>
        <taxon>Pleocyemata</taxon>
        <taxon>Brachyura</taxon>
        <taxon>Eubrachyura</taxon>
        <taxon>Portunoidea</taxon>
        <taxon>Portunidae</taxon>
        <taxon>Portuninae</taxon>
        <taxon>Scylla</taxon>
    </lineage>
</organism>
<evidence type="ECO:0000313" key="3">
    <source>
        <dbReference type="Proteomes" id="UP001487740"/>
    </source>
</evidence>
<gene>
    <name evidence="2" type="ORF">O3P69_001398</name>
</gene>
<evidence type="ECO:0000256" key="1">
    <source>
        <dbReference type="SAM" id="MobiDB-lite"/>
    </source>
</evidence>
<dbReference type="Proteomes" id="UP001487740">
    <property type="component" value="Unassembled WGS sequence"/>
</dbReference>
<feature type="compositionally biased region" description="Basic and acidic residues" evidence="1">
    <location>
        <begin position="281"/>
        <end position="301"/>
    </location>
</feature>
<feature type="region of interest" description="Disordered" evidence="1">
    <location>
        <begin position="273"/>
        <end position="301"/>
    </location>
</feature>
<dbReference type="AlphaFoldDB" id="A0AAW0UQE1"/>
<keyword evidence="3" id="KW-1185">Reference proteome</keyword>
<sequence>MGKFALNSGEETKCEVKATAYHLGARPSSTWSFVPWRYGQIESRVEVEVEVVDGRDRVERKEGEDRNTPRKGGYGLTARWIKGSASISGSRFAFDSPSISQLLVHPPSRLQNVEAMRLFLLRGASQFKEGSEEEAGTEVPDRGPTALGDSSRRRSGGQDGAVSATLRARLPNINKERRRRNTMKEDSRPHHRATGRTRHLLKPASVGGGGVAETCYPTFWYLILLRFSVSLPKSPCNSYPRLNVPRLPVSTRTPPPLAVPPFICRLNGTARPLDLSPAAMDGRRRQGRREGRREDGTEQWR</sequence>